<evidence type="ECO:0000259" key="4">
    <source>
        <dbReference type="PROSITE" id="PS51387"/>
    </source>
</evidence>
<reference evidence="5 6" key="1">
    <citation type="journal article" date="2014" name="Int. J. Syst. Evol. Microbiol.">
        <title>Complete genome sequence of Corynebacterium casei LMG S-19264T (=DSM 44701T), isolated from a smear-ripened cheese.</title>
        <authorList>
            <consortium name="US DOE Joint Genome Institute (JGI-PGF)"/>
            <person name="Walter F."/>
            <person name="Albersmeier A."/>
            <person name="Kalinowski J."/>
            <person name="Ruckert C."/>
        </authorList>
    </citation>
    <scope>NUCLEOTIDE SEQUENCE [LARGE SCALE GENOMIC DNA]</scope>
    <source>
        <strain evidence="5 6">KCTC 12866</strain>
    </source>
</reference>
<dbReference type="Pfam" id="PF03450">
    <property type="entry name" value="CO_deh_flav_C"/>
    <property type="match status" value="1"/>
</dbReference>
<keyword evidence="1" id="KW-0285">Flavoprotein</keyword>
<dbReference type="AlphaFoldDB" id="A0A8J3G7P9"/>
<name>A0A8J3G7P9_9BACT</name>
<comment type="caution">
    <text evidence="5">The sequence shown here is derived from an EMBL/GenBank/DDBJ whole genome shotgun (WGS) entry which is preliminary data.</text>
</comment>
<gene>
    <name evidence="5" type="ORF">GCM10007390_08830</name>
</gene>
<feature type="domain" description="FAD-binding PCMH-type" evidence="4">
    <location>
        <begin position="1"/>
        <end position="149"/>
    </location>
</feature>
<evidence type="ECO:0000256" key="2">
    <source>
        <dbReference type="ARBA" id="ARBA00022827"/>
    </source>
</evidence>
<organism evidence="5 6">
    <name type="scientific">Persicitalea jodogahamensis</name>
    <dbReference type="NCBI Taxonomy" id="402147"/>
    <lineage>
        <taxon>Bacteria</taxon>
        <taxon>Pseudomonadati</taxon>
        <taxon>Bacteroidota</taxon>
        <taxon>Cytophagia</taxon>
        <taxon>Cytophagales</taxon>
        <taxon>Spirosomataceae</taxon>
        <taxon>Persicitalea</taxon>
    </lineage>
</organism>
<evidence type="ECO:0000256" key="3">
    <source>
        <dbReference type="ARBA" id="ARBA00023002"/>
    </source>
</evidence>
<keyword evidence="2" id="KW-0274">FAD</keyword>
<evidence type="ECO:0000313" key="5">
    <source>
        <dbReference type="EMBL" id="GHB57648.1"/>
    </source>
</evidence>
<keyword evidence="3" id="KW-0560">Oxidoreductase</keyword>
<keyword evidence="6" id="KW-1185">Reference proteome</keyword>
<sequence>MIGYTYAAPKTAGEALALLRKNDAQAIVSLQHIAEFKTIKMDDAGCVIGSRVTLSELKQHSASANYPALTQALASISDPHLLNHTTMEDSLNASDIELSSVTAALLAMDADVVIVGDEMEEKYAFSDFLQTDLTHDELVAFVRIVLPDESTSSYENAGFLSGSKPICGVAVARQKNADNTLRIVLGGCTDKPVRLQSVEAALAGKELNASTVDAALEKIEGEPLTLRKDLPIGEDYLRHLIKALTKKAILKL</sequence>
<proteinExistence type="predicted"/>
<dbReference type="GO" id="GO:0016491">
    <property type="term" value="F:oxidoreductase activity"/>
    <property type="evidence" value="ECO:0007669"/>
    <property type="project" value="UniProtKB-KW"/>
</dbReference>
<dbReference type="Proteomes" id="UP000598271">
    <property type="component" value="Unassembled WGS sequence"/>
</dbReference>
<dbReference type="Pfam" id="PF00941">
    <property type="entry name" value="FAD_binding_5"/>
    <property type="match status" value="1"/>
</dbReference>
<dbReference type="GO" id="GO:0071949">
    <property type="term" value="F:FAD binding"/>
    <property type="evidence" value="ECO:0007669"/>
    <property type="project" value="InterPro"/>
</dbReference>
<dbReference type="SMART" id="SM01092">
    <property type="entry name" value="CO_deh_flav_C"/>
    <property type="match status" value="1"/>
</dbReference>
<protein>
    <submittedName>
        <fullName evidence="5">Carbon monoxide dehydrogenase</fullName>
    </submittedName>
</protein>
<dbReference type="InterPro" id="IPR036683">
    <property type="entry name" value="CO_DH_flav_C_dom_sf"/>
</dbReference>
<dbReference type="SUPFAM" id="SSF56176">
    <property type="entry name" value="FAD-binding/transporter-associated domain-like"/>
    <property type="match status" value="1"/>
</dbReference>
<dbReference type="InterPro" id="IPR016169">
    <property type="entry name" value="FAD-bd_PCMH_sub2"/>
</dbReference>
<dbReference type="Gene3D" id="3.30.390.50">
    <property type="entry name" value="CO dehydrogenase flavoprotein, C-terminal domain"/>
    <property type="match status" value="1"/>
</dbReference>
<dbReference type="InterPro" id="IPR005107">
    <property type="entry name" value="CO_DH_flav_C"/>
</dbReference>
<evidence type="ECO:0000313" key="6">
    <source>
        <dbReference type="Proteomes" id="UP000598271"/>
    </source>
</evidence>
<evidence type="ECO:0000256" key="1">
    <source>
        <dbReference type="ARBA" id="ARBA00022630"/>
    </source>
</evidence>
<dbReference type="InterPro" id="IPR051312">
    <property type="entry name" value="Diverse_Substr_Oxidored"/>
</dbReference>
<dbReference type="PROSITE" id="PS51387">
    <property type="entry name" value="FAD_PCMH"/>
    <property type="match status" value="1"/>
</dbReference>
<dbReference type="Gene3D" id="3.30.465.10">
    <property type="match status" value="1"/>
</dbReference>
<dbReference type="EMBL" id="BMXF01000001">
    <property type="protein sequence ID" value="GHB57648.1"/>
    <property type="molecule type" value="Genomic_DNA"/>
</dbReference>
<dbReference type="PANTHER" id="PTHR42659:SF2">
    <property type="entry name" value="XANTHINE DEHYDROGENASE SUBUNIT C-RELATED"/>
    <property type="match status" value="1"/>
</dbReference>
<accession>A0A8J3G7P9</accession>
<dbReference type="PANTHER" id="PTHR42659">
    <property type="entry name" value="XANTHINE DEHYDROGENASE SUBUNIT C-RELATED"/>
    <property type="match status" value="1"/>
</dbReference>
<dbReference type="SUPFAM" id="SSF55447">
    <property type="entry name" value="CO dehydrogenase flavoprotein C-terminal domain-like"/>
    <property type="match status" value="1"/>
</dbReference>
<dbReference type="InterPro" id="IPR036318">
    <property type="entry name" value="FAD-bd_PCMH-like_sf"/>
</dbReference>
<dbReference type="InterPro" id="IPR016166">
    <property type="entry name" value="FAD-bd_PCMH"/>
</dbReference>
<dbReference type="InterPro" id="IPR002346">
    <property type="entry name" value="Mopterin_DH_FAD-bd"/>
</dbReference>